<keyword evidence="1" id="KW-0472">Membrane</keyword>
<evidence type="ECO:0000313" key="2">
    <source>
        <dbReference type="EMBL" id="TWP26857.1"/>
    </source>
</evidence>
<gene>
    <name evidence="2" type="ORF">ETU09_09895</name>
</gene>
<dbReference type="OrthoDB" id="1448012at2"/>
<keyword evidence="1" id="KW-1133">Transmembrane helix</keyword>
<evidence type="ECO:0000313" key="3">
    <source>
        <dbReference type="Proteomes" id="UP000319499"/>
    </source>
</evidence>
<dbReference type="EMBL" id="SELH01000025">
    <property type="protein sequence ID" value="TWP26857.1"/>
    <property type="molecule type" value="Genomic_DNA"/>
</dbReference>
<feature type="transmembrane region" description="Helical" evidence="1">
    <location>
        <begin position="36"/>
        <end position="58"/>
    </location>
</feature>
<keyword evidence="1" id="KW-0812">Transmembrane</keyword>
<dbReference type="RefSeq" id="WP_146293421.1">
    <property type="nucleotide sequence ID" value="NZ_SELH01000025.1"/>
</dbReference>
<sequence>MNDINKIGRNISLISFILGTILFIGFVISLSGTWAFFSYFLVLIMIIINLSFLIILLYKLFVRKDGRKKIIITIFIVLLNIPIAKIYELGFFILLNTIQLTIVNKSQETVRNIKIQGCDEKYIKQLEPNEGKTVWIFIPYDCSIDATFNIHEKRMKVVIMSYVTTMMGERVIYEIKNNS</sequence>
<proteinExistence type="predicted"/>
<feature type="transmembrane region" description="Helical" evidence="1">
    <location>
        <begin position="70"/>
        <end position="95"/>
    </location>
</feature>
<organism evidence="2 3">
    <name type="scientific">Apibacter muscae</name>
    <dbReference type="NCBI Taxonomy" id="2509004"/>
    <lineage>
        <taxon>Bacteria</taxon>
        <taxon>Pseudomonadati</taxon>
        <taxon>Bacteroidota</taxon>
        <taxon>Flavobacteriia</taxon>
        <taxon>Flavobacteriales</taxon>
        <taxon>Weeksellaceae</taxon>
        <taxon>Apibacter</taxon>
    </lineage>
</organism>
<comment type="caution">
    <text evidence="2">The sequence shown here is derived from an EMBL/GenBank/DDBJ whole genome shotgun (WGS) entry which is preliminary data.</text>
</comment>
<accession>A0A563D9S6</accession>
<dbReference type="Proteomes" id="UP000319499">
    <property type="component" value="Unassembled WGS sequence"/>
</dbReference>
<reference evidence="2 3" key="1">
    <citation type="submission" date="2019-02" db="EMBL/GenBank/DDBJ databases">
        <title>Apibacter muscae sp. nov.: a novel member of the house fly microbiota.</title>
        <authorList>
            <person name="Park R."/>
        </authorList>
    </citation>
    <scope>NUCLEOTIDE SEQUENCE [LARGE SCALE GENOMIC DNA]</scope>
    <source>
        <strain evidence="2 3">AL1</strain>
    </source>
</reference>
<dbReference type="AlphaFoldDB" id="A0A563D9S6"/>
<evidence type="ECO:0000256" key="1">
    <source>
        <dbReference type="SAM" id="Phobius"/>
    </source>
</evidence>
<feature type="transmembrane region" description="Helical" evidence="1">
    <location>
        <begin position="12"/>
        <end position="30"/>
    </location>
</feature>
<name>A0A563D9S6_9FLAO</name>
<keyword evidence="3" id="KW-1185">Reference proteome</keyword>
<protein>
    <submittedName>
        <fullName evidence="2">Uncharacterized protein</fullName>
    </submittedName>
</protein>